<comment type="caution">
    <text evidence="2">The sequence shown here is derived from an EMBL/GenBank/DDBJ whole genome shotgun (WGS) entry which is preliminary data.</text>
</comment>
<protein>
    <submittedName>
        <fullName evidence="2">Uncharacterized protein</fullName>
    </submittedName>
</protein>
<gene>
    <name evidence="2" type="ORF">UY48_C0001G0005</name>
</gene>
<dbReference type="EMBL" id="LCQD01000001">
    <property type="protein sequence ID" value="KKW13384.1"/>
    <property type="molecule type" value="Genomic_DNA"/>
</dbReference>
<keyword evidence="1" id="KW-0812">Transmembrane</keyword>
<name>A0A0G1Z3L2_9BACT</name>
<keyword evidence="1" id="KW-1133">Transmembrane helix</keyword>
<dbReference type="Proteomes" id="UP000034588">
    <property type="component" value="Unassembled WGS sequence"/>
</dbReference>
<keyword evidence="1" id="KW-0472">Membrane</keyword>
<proteinExistence type="predicted"/>
<reference evidence="2 3" key="1">
    <citation type="journal article" date="2015" name="Nature">
        <title>rRNA introns, odd ribosomes, and small enigmatic genomes across a large radiation of phyla.</title>
        <authorList>
            <person name="Brown C.T."/>
            <person name="Hug L.A."/>
            <person name="Thomas B.C."/>
            <person name="Sharon I."/>
            <person name="Castelle C.J."/>
            <person name="Singh A."/>
            <person name="Wilkins M.J."/>
            <person name="Williams K.H."/>
            <person name="Banfield J.F."/>
        </authorList>
    </citation>
    <scope>NUCLEOTIDE SEQUENCE [LARGE SCALE GENOMIC DNA]</scope>
</reference>
<accession>A0A0G1Z3L2</accession>
<evidence type="ECO:0000313" key="2">
    <source>
        <dbReference type="EMBL" id="KKW13384.1"/>
    </source>
</evidence>
<organism evidence="2 3">
    <name type="scientific">Candidatus Gottesmanbacteria bacterium GW2011_GWB1_49_7</name>
    <dbReference type="NCBI Taxonomy" id="1618448"/>
    <lineage>
        <taxon>Bacteria</taxon>
        <taxon>Candidatus Gottesmaniibacteriota</taxon>
    </lineage>
</organism>
<evidence type="ECO:0000256" key="1">
    <source>
        <dbReference type="SAM" id="Phobius"/>
    </source>
</evidence>
<dbReference type="AlphaFoldDB" id="A0A0G1Z3L2"/>
<sequence>MPEDEVNSRISTREFYIALLKQNERMDDMERRILGRIDEISKTPVMVAHNAASIAELRDDIDNLKSVSTWWSGANTALAIIGGIIGSIFGTKQ</sequence>
<feature type="transmembrane region" description="Helical" evidence="1">
    <location>
        <begin position="70"/>
        <end position="90"/>
    </location>
</feature>
<evidence type="ECO:0000313" key="3">
    <source>
        <dbReference type="Proteomes" id="UP000034588"/>
    </source>
</evidence>